<evidence type="ECO:0000313" key="2">
    <source>
        <dbReference type="Proteomes" id="UP000499080"/>
    </source>
</evidence>
<accession>A0A4Y2LFU8</accession>
<reference evidence="1 2" key="1">
    <citation type="journal article" date="2019" name="Sci. Rep.">
        <title>Orb-weaving spider Araneus ventricosus genome elucidates the spidroin gene catalogue.</title>
        <authorList>
            <person name="Kono N."/>
            <person name="Nakamura H."/>
            <person name="Ohtoshi R."/>
            <person name="Moran D.A.P."/>
            <person name="Shinohara A."/>
            <person name="Yoshida Y."/>
            <person name="Fujiwara M."/>
            <person name="Mori M."/>
            <person name="Tomita M."/>
            <person name="Arakawa K."/>
        </authorList>
    </citation>
    <scope>NUCLEOTIDE SEQUENCE [LARGE SCALE GENOMIC DNA]</scope>
</reference>
<comment type="caution">
    <text evidence="1">The sequence shown here is derived from an EMBL/GenBank/DDBJ whole genome shotgun (WGS) entry which is preliminary data.</text>
</comment>
<evidence type="ECO:0000313" key="1">
    <source>
        <dbReference type="EMBL" id="GBN13558.1"/>
    </source>
</evidence>
<name>A0A4Y2LFU8_ARAVE</name>
<sequence length="246" mass="27238">MPGTGKPWHLSLISAQPQFLAYQPSISQPSLSSWHVSPRYLSLISAQPRFLACRPPISQPSLSSWHRSPASVPVLTSPSSHICDHSLRSLSPSSHVITVSVPYSSSSHICDHSFRALQLIITYMLSLFQCPTAHRLIYVITHSVLCSPSSHICDHSLRSLSPSSHVITVSVPYSSSSHICYLSFRALQFIITYMLSLFQCPTAHRLINVINLSVHRLIYVITLSVPYSSSSHICYLSFSALQPIVS</sequence>
<proteinExistence type="predicted"/>
<gene>
    <name evidence="1" type="ORF">AVEN_37384_1</name>
</gene>
<dbReference type="Proteomes" id="UP000499080">
    <property type="component" value="Unassembled WGS sequence"/>
</dbReference>
<organism evidence="1 2">
    <name type="scientific">Araneus ventricosus</name>
    <name type="common">Orbweaver spider</name>
    <name type="synonym">Epeira ventricosa</name>
    <dbReference type="NCBI Taxonomy" id="182803"/>
    <lineage>
        <taxon>Eukaryota</taxon>
        <taxon>Metazoa</taxon>
        <taxon>Ecdysozoa</taxon>
        <taxon>Arthropoda</taxon>
        <taxon>Chelicerata</taxon>
        <taxon>Arachnida</taxon>
        <taxon>Araneae</taxon>
        <taxon>Araneomorphae</taxon>
        <taxon>Entelegynae</taxon>
        <taxon>Araneoidea</taxon>
        <taxon>Araneidae</taxon>
        <taxon>Araneus</taxon>
    </lineage>
</organism>
<protein>
    <submittedName>
        <fullName evidence="1">Uncharacterized protein</fullName>
    </submittedName>
</protein>
<dbReference type="AlphaFoldDB" id="A0A4Y2LFU8"/>
<dbReference type="EMBL" id="BGPR01005804">
    <property type="protein sequence ID" value="GBN13558.1"/>
    <property type="molecule type" value="Genomic_DNA"/>
</dbReference>
<keyword evidence="2" id="KW-1185">Reference proteome</keyword>